<protein>
    <recommendedName>
        <fullName evidence="2">Activator of Hsp90 ATPase homologue 1/2-like C-terminal domain-containing protein</fullName>
    </recommendedName>
</protein>
<dbReference type="Proteomes" id="UP000662200">
    <property type="component" value="Unassembled WGS sequence"/>
</dbReference>
<dbReference type="SUPFAM" id="SSF55961">
    <property type="entry name" value="Bet v1-like"/>
    <property type="match status" value="1"/>
</dbReference>
<evidence type="ECO:0000256" key="1">
    <source>
        <dbReference type="ARBA" id="ARBA00006817"/>
    </source>
</evidence>
<proteinExistence type="inferred from homology"/>
<dbReference type="CDD" id="cd08899">
    <property type="entry name" value="SRPBCC_CalC_Aha1-like_6"/>
    <property type="match status" value="1"/>
</dbReference>
<accession>A0A8J3BN42</accession>
<dbReference type="EMBL" id="BMQC01000009">
    <property type="protein sequence ID" value="GGK34338.1"/>
    <property type="molecule type" value="Genomic_DNA"/>
</dbReference>
<dbReference type="InterPro" id="IPR023393">
    <property type="entry name" value="START-like_dom_sf"/>
</dbReference>
<evidence type="ECO:0000313" key="3">
    <source>
        <dbReference type="EMBL" id="GGK34338.1"/>
    </source>
</evidence>
<evidence type="ECO:0000259" key="2">
    <source>
        <dbReference type="Pfam" id="PF08327"/>
    </source>
</evidence>
<name>A0A8J3BN42_9ACTN</name>
<reference evidence="3" key="2">
    <citation type="submission" date="2020-09" db="EMBL/GenBank/DDBJ databases">
        <authorList>
            <person name="Sun Q."/>
            <person name="Ohkuma M."/>
        </authorList>
    </citation>
    <scope>NUCLEOTIDE SEQUENCE</scope>
    <source>
        <strain evidence="3">JCM 3091</strain>
    </source>
</reference>
<dbReference type="AlphaFoldDB" id="A0A8J3BN42"/>
<comment type="caution">
    <text evidence="3">The sequence shown here is derived from an EMBL/GenBank/DDBJ whole genome shotgun (WGS) entry which is preliminary data.</text>
</comment>
<comment type="similarity">
    <text evidence="1">Belongs to the AHA1 family.</text>
</comment>
<feature type="domain" description="Activator of Hsp90 ATPase homologue 1/2-like C-terminal" evidence="2">
    <location>
        <begin position="29"/>
        <end position="138"/>
    </location>
</feature>
<reference evidence="3" key="1">
    <citation type="journal article" date="2014" name="Int. J. Syst. Evol. Microbiol.">
        <title>Complete genome sequence of Corynebacterium casei LMG S-19264T (=DSM 44701T), isolated from a smear-ripened cheese.</title>
        <authorList>
            <consortium name="US DOE Joint Genome Institute (JGI-PGF)"/>
            <person name="Walter F."/>
            <person name="Albersmeier A."/>
            <person name="Kalinowski J."/>
            <person name="Ruckert C."/>
        </authorList>
    </citation>
    <scope>NUCLEOTIDE SEQUENCE</scope>
    <source>
        <strain evidence="3">JCM 3091</strain>
    </source>
</reference>
<gene>
    <name evidence="3" type="ORF">GCM10010124_28690</name>
</gene>
<dbReference type="Pfam" id="PF08327">
    <property type="entry name" value="AHSA1"/>
    <property type="match status" value="1"/>
</dbReference>
<dbReference type="RefSeq" id="WP_189114820.1">
    <property type="nucleotide sequence ID" value="NZ_BMQC01000009.1"/>
</dbReference>
<dbReference type="Gene3D" id="3.30.530.20">
    <property type="match status" value="1"/>
</dbReference>
<evidence type="ECO:0000313" key="4">
    <source>
        <dbReference type="Proteomes" id="UP000662200"/>
    </source>
</evidence>
<sequence>MPRPTGVLHRAADGVDLVLTRTLPVAVPEVWAGLTDPGRTADWFGPWEGEPGAGRTVRVQMAHEEGQPWGDLHIEACTPPRRLAVSMVDEYGTWRLELLLAARDGGTTLELVQHLADAGGVGDIGPGWEFYLDLFVAALIGGPRPDFADYHPAMAPYFAALTPAAPRPAAAAAPEDGGDPTG</sequence>
<organism evidence="3 4">
    <name type="scientific">Pilimelia terevasa</name>
    <dbReference type="NCBI Taxonomy" id="53372"/>
    <lineage>
        <taxon>Bacteria</taxon>
        <taxon>Bacillati</taxon>
        <taxon>Actinomycetota</taxon>
        <taxon>Actinomycetes</taxon>
        <taxon>Micromonosporales</taxon>
        <taxon>Micromonosporaceae</taxon>
        <taxon>Pilimelia</taxon>
    </lineage>
</organism>
<dbReference type="InterPro" id="IPR013538">
    <property type="entry name" value="ASHA1/2-like_C"/>
</dbReference>
<keyword evidence="4" id="KW-1185">Reference proteome</keyword>